<gene>
    <name evidence="1" type="ORF">Mal64_25620</name>
</gene>
<dbReference type="GO" id="GO:0015035">
    <property type="term" value="F:protein-disulfide reductase activity"/>
    <property type="evidence" value="ECO:0007669"/>
    <property type="project" value="InterPro"/>
</dbReference>
<name>A0A5C5ZPC8_9BACT</name>
<protein>
    <recommendedName>
        <fullName evidence="3">Thiol-disulfide oxidoreductase</fullName>
    </recommendedName>
</protein>
<dbReference type="AlphaFoldDB" id="A0A5C5ZPC8"/>
<proteinExistence type="predicted"/>
<organism evidence="1 2">
    <name type="scientific">Pseudobythopirellula maris</name>
    <dbReference type="NCBI Taxonomy" id="2527991"/>
    <lineage>
        <taxon>Bacteria</taxon>
        <taxon>Pseudomonadati</taxon>
        <taxon>Planctomycetota</taxon>
        <taxon>Planctomycetia</taxon>
        <taxon>Pirellulales</taxon>
        <taxon>Lacipirellulaceae</taxon>
        <taxon>Pseudobythopirellula</taxon>
    </lineage>
</organism>
<dbReference type="InterPro" id="IPR007263">
    <property type="entry name" value="DCC1-like"/>
</dbReference>
<dbReference type="Proteomes" id="UP000315440">
    <property type="component" value="Unassembled WGS sequence"/>
</dbReference>
<dbReference type="EMBL" id="SJPQ01000002">
    <property type="protein sequence ID" value="TWT89070.1"/>
    <property type="molecule type" value="Genomic_DNA"/>
</dbReference>
<evidence type="ECO:0000313" key="1">
    <source>
        <dbReference type="EMBL" id="TWT89070.1"/>
    </source>
</evidence>
<accession>A0A5C5ZPC8</accession>
<dbReference type="OrthoDB" id="1260738at2"/>
<dbReference type="PANTHER" id="PTHR34290:SF2">
    <property type="entry name" value="OS04G0668800 PROTEIN"/>
    <property type="match status" value="1"/>
</dbReference>
<keyword evidence="2" id="KW-1185">Reference proteome</keyword>
<evidence type="ECO:0008006" key="3">
    <source>
        <dbReference type="Google" id="ProtNLM"/>
    </source>
</evidence>
<dbReference type="RefSeq" id="WP_146400659.1">
    <property type="nucleotide sequence ID" value="NZ_SJPQ01000002.1"/>
</dbReference>
<reference evidence="1 2" key="1">
    <citation type="submission" date="2019-02" db="EMBL/GenBank/DDBJ databases">
        <title>Deep-cultivation of Planctomycetes and their phenomic and genomic characterization uncovers novel biology.</title>
        <authorList>
            <person name="Wiegand S."/>
            <person name="Jogler M."/>
            <person name="Boedeker C."/>
            <person name="Pinto D."/>
            <person name="Vollmers J."/>
            <person name="Rivas-Marin E."/>
            <person name="Kohn T."/>
            <person name="Peeters S.H."/>
            <person name="Heuer A."/>
            <person name="Rast P."/>
            <person name="Oberbeckmann S."/>
            <person name="Bunk B."/>
            <person name="Jeske O."/>
            <person name="Meyerdierks A."/>
            <person name="Storesund J.E."/>
            <person name="Kallscheuer N."/>
            <person name="Luecker S."/>
            <person name="Lage O.M."/>
            <person name="Pohl T."/>
            <person name="Merkel B.J."/>
            <person name="Hornburger P."/>
            <person name="Mueller R.-W."/>
            <person name="Bruemmer F."/>
            <person name="Labrenz M."/>
            <person name="Spormann A.M."/>
            <person name="Op Den Camp H."/>
            <person name="Overmann J."/>
            <person name="Amann R."/>
            <person name="Jetten M.S.M."/>
            <person name="Mascher T."/>
            <person name="Medema M.H."/>
            <person name="Devos D.P."/>
            <person name="Kaster A.-K."/>
            <person name="Ovreas L."/>
            <person name="Rohde M."/>
            <person name="Galperin M.Y."/>
            <person name="Jogler C."/>
        </authorList>
    </citation>
    <scope>NUCLEOTIDE SEQUENCE [LARGE SCALE GENOMIC DNA]</scope>
    <source>
        <strain evidence="1 2">Mal64</strain>
    </source>
</reference>
<dbReference type="PANTHER" id="PTHR34290">
    <property type="entry name" value="SI:CH73-390P7.2"/>
    <property type="match status" value="1"/>
</dbReference>
<sequence length="142" mass="16046">MERPPETSPLDHESPRPTGGWEVEVFYDGDCPLCLREIRTLRWLDRKGRIRFTDLAAEGFDPAPLGKTEAELMAEIHGRLPSGEWVTGVEVFRRLYGAVGFGPLVPLTRLPGLRQGLDLAYRKFAKHRLWLTGRCKDGECAV</sequence>
<dbReference type="InterPro" id="IPR044691">
    <property type="entry name" value="DCC1_Trx"/>
</dbReference>
<evidence type="ECO:0000313" key="2">
    <source>
        <dbReference type="Proteomes" id="UP000315440"/>
    </source>
</evidence>
<dbReference type="Pfam" id="PF04134">
    <property type="entry name" value="DCC1-like"/>
    <property type="match status" value="1"/>
</dbReference>
<comment type="caution">
    <text evidence="1">The sequence shown here is derived from an EMBL/GenBank/DDBJ whole genome shotgun (WGS) entry which is preliminary data.</text>
</comment>